<evidence type="ECO:0000256" key="7">
    <source>
        <dbReference type="ARBA" id="ARBA00022619"/>
    </source>
</evidence>
<dbReference type="PANTHER" id="PTHR21098:SF12">
    <property type="entry name" value="RIBOFLAVIN SYNTHASE"/>
    <property type="match status" value="1"/>
</dbReference>
<organism evidence="13 14">
    <name type="scientific">Dethiosulfatibacter aminovorans DSM 17477</name>
    <dbReference type="NCBI Taxonomy" id="1121476"/>
    <lineage>
        <taxon>Bacteria</taxon>
        <taxon>Bacillati</taxon>
        <taxon>Bacillota</taxon>
        <taxon>Tissierellia</taxon>
        <taxon>Dethiosulfatibacter</taxon>
    </lineage>
</organism>
<dbReference type="Pfam" id="PF00677">
    <property type="entry name" value="Lum_binding"/>
    <property type="match status" value="2"/>
</dbReference>
<proteinExistence type="predicted"/>
<reference evidence="13 14" key="1">
    <citation type="submission" date="2016-11" db="EMBL/GenBank/DDBJ databases">
        <authorList>
            <person name="Jaros S."/>
            <person name="Januszkiewicz K."/>
            <person name="Wedrychowicz H."/>
        </authorList>
    </citation>
    <scope>NUCLEOTIDE SEQUENCE [LARGE SCALE GENOMIC DNA]</scope>
    <source>
        <strain evidence="13 14">DSM 17477</strain>
    </source>
</reference>
<comment type="function">
    <text evidence="2">Catalyzes the dismutation of two molecules of 6,7-dimethyl-8-ribityllumazine, resulting in the formation of riboflavin and 5-amino-6-(D-ribitylamino)uracil.</text>
</comment>
<dbReference type="FunFam" id="2.40.30.20:FF:000004">
    <property type="entry name" value="Riboflavin synthase, alpha subunit"/>
    <property type="match status" value="1"/>
</dbReference>
<dbReference type="GO" id="GO:0004746">
    <property type="term" value="F:riboflavin synthase activity"/>
    <property type="evidence" value="ECO:0007669"/>
    <property type="project" value="UniProtKB-UniRule"/>
</dbReference>
<dbReference type="EC" id="2.5.1.9" evidence="5 10"/>
<evidence type="ECO:0000256" key="3">
    <source>
        <dbReference type="ARBA" id="ARBA00004887"/>
    </source>
</evidence>
<keyword evidence="8" id="KW-0808">Transferase</keyword>
<dbReference type="EMBL" id="FQZL01000005">
    <property type="protein sequence ID" value="SHI51833.1"/>
    <property type="molecule type" value="Genomic_DNA"/>
</dbReference>
<keyword evidence="7" id="KW-0686">Riboflavin biosynthesis</keyword>
<dbReference type="OrthoDB" id="9788537at2"/>
<evidence type="ECO:0000256" key="5">
    <source>
        <dbReference type="ARBA" id="ARBA00012827"/>
    </source>
</evidence>
<comment type="pathway">
    <text evidence="3">Cofactor biosynthesis; riboflavin biosynthesis; riboflavin from 2-hydroxy-3-oxobutyl phosphate and 5-amino-6-(D-ribitylamino)uracil: step 2/2.</text>
</comment>
<protein>
    <recommendedName>
        <fullName evidence="6 10">Riboflavin synthase</fullName>
        <ecNumber evidence="5 10">2.5.1.9</ecNumber>
    </recommendedName>
</protein>
<feature type="domain" description="Lumazine-binding" evidence="12">
    <location>
        <begin position="97"/>
        <end position="193"/>
    </location>
</feature>
<dbReference type="PANTHER" id="PTHR21098">
    <property type="entry name" value="RIBOFLAVIN SYNTHASE ALPHA CHAIN"/>
    <property type="match status" value="1"/>
</dbReference>
<accession>A0A1M6BTC1</accession>
<dbReference type="FunFam" id="2.40.30.20:FF:000003">
    <property type="entry name" value="Riboflavin synthase, alpha subunit"/>
    <property type="match status" value="1"/>
</dbReference>
<dbReference type="InterPro" id="IPR023366">
    <property type="entry name" value="ATP_synth_asu-like_sf"/>
</dbReference>
<evidence type="ECO:0000256" key="2">
    <source>
        <dbReference type="ARBA" id="ARBA00002803"/>
    </source>
</evidence>
<dbReference type="RefSeq" id="WP_073046514.1">
    <property type="nucleotide sequence ID" value="NZ_FQZL01000005.1"/>
</dbReference>
<evidence type="ECO:0000256" key="1">
    <source>
        <dbReference type="ARBA" id="ARBA00000968"/>
    </source>
</evidence>
<keyword evidence="9" id="KW-0677">Repeat</keyword>
<dbReference type="AlphaFoldDB" id="A0A1M6BTC1"/>
<evidence type="ECO:0000256" key="8">
    <source>
        <dbReference type="ARBA" id="ARBA00022679"/>
    </source>
</evidence>
<sequence>MFTGLIEEIGTVKKIVSGSSSAEITIKASKIMDDVKLGDSIATNGICLTVTRFTGDEFTVDAMPETMRVTNLKNLKNGSRVNLERALKVGDRLGGHIVSGHVDGTGRIVGFKEDDNAIWVEISAGREILKYIIHKGSITIDGTSLTVAALGKESFKVSIIPLTQEETTLTGKKVGEEVNLECDLVGKYIERLTLFKEEAKEEKKGIDMDFLKENGFY</sequence>
<comment type="catalytic activity">
    <reaction evidence="1">
        <text>2 6,7-dimethyl-8-(1-D-ribityl)lumazine + H(+) = 5-amino-6-(D-ribitylamino)uracil + riboflavin</text>
        <dbReference type="Rhea" id="RHEA:20772"/>
        <dbReference type="ChEBI" id="CHEBI:15378"/>
        <dbReference type="ChEBI" id="CHEBI:15934"/>
        <dbReference type="ChEBI" id="CHEBI:57986"/>
        <dbReference type="ChEBI" id="CHEBI:58201"/>
        <dbReference type="EC" id="2.5.1.9"/>
    </reaction>
</comment>
<name>A0A1M6BTC1_9FIRM</name>
<dbReference type="Proteomes" id="UP000184052">
    <property type="component" value="Unassembled WGS sequence"/>
</dbReference>
<dbReference type="CDD" id="cd00402">
    <property type="entry name" value="Riboflavin_synthase_like"/>
    <property type="match status" value="1"/>
</dbReference>
<dbReference type="InterPro" id="IPR026017">
    <property type="entry name" value="Lumazine-bd_dom"/>
</dbReference>
<dbReference type="NCBIfam" id="NF006767">
    <property type="entry name" value="PRK09289.1"/>
    <property type="match status" value="1"/>
</dbReference>
<evidence type="ECO:0000313" key="13">
    <source>
        <dbReference type="EMBL" id="SHI51833.1"/>
    </source>
</evidence>
<evidence type="ECO:0000313" key="14">
    <source>
        <dbReference type="Proteomes" id="UP000184052"/>
    </source>
</evidence>
<dbReference type="SUPFAM" id="SSF63380">
    <property type="entry name" value="Riboflavin synthase domain-like"/>
    <property type="match status" value="2"/>
</dbReference>
<dbReference type="Gene3D" id="2.40.30.20">
    <property type="match status" value="2"/>
</dbReference>
<dbReference type="NCBIfam" id="TIGR00187">
    <property type="entry name" value="ribE"/>
    <property type="match status" value="1"/>
</dbReference>
<evidence type="ECO:0000256" key="10">
    <source>
        <dbReference type="NCBIfam" id="TIGR00187"/>
    </source>
</evidence>
<evidence type="ECO:0000256" key="11">
    <source>
        <dbReference type="PROSITE-ProRule" id="PRU00524"/>
    </source>
</evidence>
<feature type="domain" description="Lumazine-binding" evidence="12">
    <location>
        <begin position="1"/>
        <end position="96"/>
    </location>
</feature>
<comment type="subunit">
    <text evidence="4">Homotrimer.</text>
</comment>
<keyword evidence="14" id="KW-1185">Reference proteome</keyword>
<dbReference type="InterPro" id="IPR001783">
    <property type="entry name" value="Lumazine-bd"/>
</dbReference>
<dbReference type="PROSITE" id="PS51177">
    <property type="entry name" value="LUMAZINE_BIND"/>
    <property type="match status" value="2"/>
</dbReference>
<evidence type="ECO:0000256" key="4">
    <source>
        <dbReference type="ARBA" id="ARBA00011233"/>
    </source>
</evidence>
<dbReference type="STRING" id="1121476.SAMN02745751_00461"/>
<evidence type="ECO:0000256" key="6">
    <source>
        <dbReference type="ARBA" id="ARBA00013950"/>
    </source>
</evidence>
<evidence type="ECO:0000259" key="12">
    <source>
        <dbReference type="PROSITE" id="PS51177"/>
    </source>
</evidence>
<dbReference type="NCBIfam" id="NF009566">
    <property type="entry name" value="PRK13020.1"/>
    <property type="match status" value="1"/>
</dbReference>
<dbReference type="InterPro" id="IPR017938">
    <property type="entry name" value="Riboflavin_synthase-like_b-brl"/>
</dbReference>
<gene>
    <name evidence="13" type="ORF">SAMN02745751_00461</name>
</gene>
<dbReference type="GO" id="GO:0009231">
    <property type="term" value="P:riboflavin biosynthetic process"/>
    <property type="evidence" value="ECO:0007669"/>
    <property type="project" value="UniProtKB-KW"/>
</dbReference>
<dbReference type="PIRSF" id="PIRSF000498">
    <property type="entry name" value="Riboflavin_syn_A"/>
    <property type="match status" value="1"/>
</dbReference>
<evidence type="ECO:0000256" key="9">
    <source>
        <dbReference type="ARBA" id="ARBA00022737"/>
    </source>
</evidence>
<feature type="repeat" description="Lumazine-binding" evidence="11">
    <location>
        <begin position="1"/>
        <end position="96"/>
    </location>
</feature>
<feature type="repeat" description="Lumazine-binding" evidence="11">
    <location>
        <begin position="97"/>
        <end position="193"/>
    </location>
</feature>